<sequence>MDLAASGGAYVIASTRDDLSDSSLADRKEAMNRCLSSFSLAGKVEVDFFDCRRIADWVEQHPAMVIWVKVASGKPLVGWKPYGAWAYQEYDADAEYLIDDRVKVFVPDADEGSDVSSAIKRLRMDLRKNVSVRIVGLSGVGKTRLVQALFDKRVCPDQPALDSENVIYADLSDAVAPQPSMIVDALVKSDADCVVVVDNCGQDVHQRLAEIAKRPGSRIRLITVEYDIRDDLPEGSVCYRLEGSSDDIIKRLLKRRFNLLSGNDLDKIAEFSDGNARVAYALASTSETRGELARLRDSELFNRLFHQKNVESNELLNCAEAASLLYSFDGENVSHGSEISILSGLAEVSEVAFLRNVIQLQRRGLVQQRGKWRAVLPHAISNRLAANAVETYPPELLDRLLVDGAPERVARSFSRRLGFLHESKRAAELVSSWLKPGGRLGDLTKFDDLGRAIFNNVAPVSEEAALAALERTVVKGDFTSIQNRGRREFARLARSLAYDARFFDRAVHVLVRLALAEPEDYNYEPARDVLKSLFYSHLSGTEARSAQRSKVVRTLLFSIGEREQKLGFVLLDAALEAWHFTSVYGFEFGARKRSFGWWPRTQNDAREWYTPFIGIAVEIGSAKTAQGREARSILGASVRALWVRAGLTGEIARAAQVLKAVDGWPDGWLGTRRILQWDKEALSRDSLAQLLMLENELAPRDLRAQIGARVLARGSFADDIDLPATTDDKRADAASRFHASEKAAETLGTAAAHEDSLLLEILPDLLRNGANSKVWNFGFGIGRECADVAGLLGKVRALIAEAVSGSVSLIFIRGALSGWNNANPIGVTSFLDDALYDEVWGKWFPELQLRVKLDARGHERLLKSLDLGISPIWQYRYLGMGRATDPLSIRQISSLVDAISKKPNGLEVALDVLGMVIHCAAEKDDLYRGELGRLLISILRNLDWSNVQSSNGRIDHELDEILEFALGTPQADAEKLDVLRNLIAFERSSRRAFSYERGRFLAPFFRHFPRETLDAIYVPDDDGTYRTAMNIVCNIDSDTREAAVRTVAADAFIEWCEKSPVDRYIFAAEICQLFEEGSGDSQHQTISDVAARIVAMANDKSSVLNILSAVFAQMTGLTTALLSFVSACLYSVN</sequence>
<keyword evidence="1" id="KW-0812">Transmembrane</keyword>
<reference evidence="2 3" key="1">
    <citation type="submission" date="2014-09" db="EMBL/GenBank/DDBJ databases">
        <title>Draft genome of Bradyrhizobium japonicum Is-34.</title>
        <authorList>
            <person name="Tsurumaru H."/>
            <person name="Yamakawa T."/>
            <person name="Hashimoto S."/>
            <person name="Okizaki K."/>
            <person name="Kanesaki Y."/>
            <person name="Yoshikawa H."/>
            <person name="Yajima S."/>
        </authorList>
    </citation>
    <scope>NUCLEOTIDE SEQUENCE [LARGE SCALE GENOMIC DNA]</scope>
    <source>
        <strain evidence="2 3">Is-34</strain>
    </source>
</reference>
<evidence type="ECO:0000313" key="3">
    <source>
        <dbReference type="Proteomes" id="UP000030377"/>
    </source>
</evidence>
<dbReference type="AlphaFoldDB" id="A0A0A3Y4H7"/>
<comment type="caution">
    <text evidence="2">The sequence shown here is derived from an EMBL/GenBank/DDBJ whole genome shotgun (WGS) entry which is preliminary data.</text>
</comment>
<evidence type="ECO:0000313" key="2">
    <source>
        <dbReference type="EMBL" id="KGT80469.1"/>
    </source>
</evidence>
<keyword evidence="1" id="KW-0472">Membrane</keyword>
<dbReference type="EMBL" id="JRPN01000004">
    <property type="protein sequence ID" value="KGT80469.1"/>
    <property type="molecule type" value="Genomic_DNA"/>
</dbReference>
<organism evidence="2 3">
    <name type="scientific">Bradyrhizobium japonicum</name>
    <dbReference type="NCBI Taxonomy" id="375"/>
    <lineage>
        <taxon>Bacteria</taxon>
        <taxon>Pseudomonadati</taxon>
        <taxon>Pseudomonadota</taxon>
        <taxon>Alphaproteobacteria</taxon>
        <taxon>Hyphomicrobiales</taxon>
        <taxon>Nitrobacteraceae</taxon>
        <taxon>Bradyrhizobium</taxon>
    </lineage>
</organism>
<name>A0A0A3Y4H7_BRAJP</name>
<feature type="transmembrane region" description="Helical" evidence="1">
    <location>
        <begin position="1106"/>
        <end position="1132"/>
    </location>
</feature>
<proteinExistence type="predicted"/>
<keyword evidence="1" id="KW-1133">Transmembrane helix</keyword>
<gene>
    <name evidence="2" type="ORF">MA20_07730</name>
</gene>
<protein>
    <submittedName>
        <fullName evidence="2">Uncharacterized protein</fullName>
    </submittedName>
</protein>
<dbReference type="InterPro" id="IPR027417">
    <property type="entry name" value="P-loop_NTPase"/>
</dbReference>
<dbReference type="SUPFAM" id="SSF52540">
    <property type="entry name" value="P-loop containing nucleoside triphosphate hydrolases"/>
    <property type="match status" value="1"/>
</dbReference>
<evidence type="ECO:0000256" key="1">
    <source>
        <dbReference type="SAM" id="Phobius"/>
    </source>
</evidence>
<dbReference type="Proteomes" id="UP000030377">
    <property type="component" value="Unassembled WGS sequence"/>
</dbReference>
<accession>A0A0A3Y4H7</accession>